<reference evidence="1" key="1">
    <citation type="submission" date="2019-03" db="EMBL/GenBank/DDBJ databases">
        <title>Serratia marcescens strain N2 draft genome.</title>
        <authorList>
            <person name="Yassin A."/>
            <person name="El-Kenawy N."/>
            <person name="Youssef N.H."/>
        </authorList>
    </citation>
    <scope>NUCLEOTIDE SEQUENCE [LARGE SCALE GENOMIC DNA]</scope>
    <source>
        <strain evidence="1">N2</strain>
    </source>
</reference>
<comment type="caution">
    <text evidence="1">The sequence shown here is derived from an EMBL/GenBank/DDBJ whole genome shotgun (WGS) entry which is preliminary data.</text>
</comment>
<proteinExistence type="predicted"/>
<accession>A0A9X8YPF7</accession>
<sequence>MLDSTSPARHSLTLRRHSAPSILCPILPKIPRFHRLRAIPHTPALFSKYTKNRAVVDPDSSPALHGFYAFLGVQKALQIRAHSCVFLHRVSSAGETRYADKNNHAGWRG</sequence>
<dbReference type="EMBL" id="SPSG01002043">
    <property type="protein sequence ID" value="TFU94615.1"/>
    <property type="molecule type" value="Genomic_DNA"/>
</dbReference>
<gene>
    <name evidence="1" type="ORF">E0L31_15840</name>
</gene>
<name>A0A9X8YPF7_SERMA</name>
<organism evidence="1">
    <name type="scientific">Serratia marcescens</name>
    <dbReference type="NCBI Taxonomy" id="615"/>
    <lineage>
        <taxon>Bacteria</taxon>
        <taxon>Pseudomonadati</taxon>
        <taxon>Pseudomonadota</taxon>
        <taxon>Gammaproteobacteria</taxon>
        <taxon>Enterobacterales</taxon>
        <taxon>Yersiniaceae</taxon>
        <taxon>Serratia</taxon>
    </lineage>
</organism>
<protein>
    <submittedName>
        <fullName evidence="1">Uncharacterized protein</fullName>
    </submittedName>
</protein>
<evidence type="ECO:0000313" key="1">
    <source>
        <dbReference type="EMBL" id="TFU94615.1"/>
    </source>
</evidence>
<dbReference type="AlphaFoldDB" id="A0A9X8YPF7"/>